<dbReference type="InterPro" id="IPR054827">
    <property type="entry name" value="thermosome_alpha"/>
</dbReference>
<sequence length="544" mass="58724">MAYARTELPLNGERETGADVRTQNVMAAVAIANVVKSSFGPIGLDKMLVDEIGDVTITNDGATILKLLEVEHPAAKVLVELADLQDKEVGDGTTTVVILAAELLKYGNELILQKIHPSSVISGFRLAMQEAVNFIRKIVVHTDGLGRNVLEQAAATCISSKVIGGVDSEHFSKLAVDAMLRVKRIVNGKAKYPVDGVVVLKAFGKSSKESVLIDGVAVNCTIASEQMPKHKENCRVALLDFSLMKEKMRPGVQLVLTDPTEIEKCQDQEMAIIVRRIQMVIESGANVVFVSGGLDDMCAKYFVEKNIVVVRRVSTGDLRRIAKATGATVVESLVNLEGIESFEQSNLGKCGTFDQERIADNELIVLRGCGDGASATILLRGANTSMLDEMARSLHDALCVLRRVLESNTVSVGGGAADVALSVHLSEYATTLEGREQLAVQAFADALCVIPKVLAQNAAKDATELLAQMKTKHYAAQKKEEKCYIGLDLINGKVRDNLEAGVVEPAVSKVKCIKFATEAAITILRIDDMIKLNPEPQPQRGQDY</sequence>
<keyword evidence="7 10" id="KW-0143">Chaperone</keyword>
<dbReference type="RefSeq" id="XP_004183369.1">
    <property type="nucleotide sequence ID" value="XM_004183321.1"/>
</dbReference>
<dbReference type="Gene3D" id="1.10.560.10">
    <property type="entry name" value="GroEL-like equatorial domain"/>
    <property type="match status" value="1"/>
</dbReference>
<evidence type="ECO:0000256" key="3">
    <source>
        <dbReference type="ARBA" id="ARBA00014424"/>
    </source>
</evidence>
<dbReference type="GO" id="GO:0005524">
    <property type="term" value="F:ATP binding"/>
    <property type="evidence" value="ECO:0007669"/>
    <property type="project" value="UniProtKB-KW"/>
</dbReference>
<dbReference type="InterPro" id="IPR053374">
    <property type="entry name" value="TCP-1_chaperonin"/>
</dbReference>
<keyword evidence="5 10" id="KW-0547">Nucleotide-binding</keyword>
<evidence type="ECO:0000256" key="2">
    <source>
        <dbReference type="ARBA" id="ARBA00008020"/>
    </source>
</evidence>
<dbReference type="SUPFAM" id="SSF52029">
    <property type="entry name" value="GroEL apical domain-like"/>
    <property type="match status" value="1"/>
</dbReference>
<organism evidence="11 12">
    <name type="scientific">Entamoeba invadens IP1</name>
    <dbReference type="NCBI Taxonomy" id="370355"/>
    <lineage>
        <taxon>Eukaryota</taxon>
        <taxon>Amoebozoa</taxon>
        <taxon>Evosea</taxon>
        <taxon>Archamoebae</taxon>
        <taxon>Mastigamoebida</taxon>
        <taxon>Entamoebidae</taxon>
        <taxon>Entamoeba</taxon>
    </lineage>
</organism>
<evidence type="ECO:0000256" key="5">
    <source>
        <dbReference type="ARBA" id="ARBA00022741"/>
    </source>
</evidence>
<accession>L7FJX2</accession>
<dbReference type="SUPFAM" id="SSF54849">
    <property type="entry name" value="GroEL-intermediate domain like"/>
    <property type="match status" value="1"/>
</dbReference>
<dbReference type="PANTHER" id="PTHR11353">
    <property type="entry name" value="CHAPERONIN"/>
    <property type="match status" value="1"/>
</dbReference>
<dbReference type="CDD" id="cd03335">
    <property type="entry name" value="TCP1_alpha"/>
    <property type="match status" value="1"/>
</dbReference>
<keyword evidence="12" id="KW-1185">Reference proteome</keyword>
<gene>
    <name evidence="11" type="ORF">EIN_346700</name>
</gene>
<comment type="subcellular location">
    <subcellularLocation>
        <location evidence="1">Cytoplasm</location>
    </subcellularLocation>
</comment>
<dbReference type="InterPro" id="IPR017998">
    <property type="entry name" value="Chaperone_TCP-1"/>
</dbReference>
<dbReference type="GO" id="GO:0005737">
    <property type="term" value="C:cytoplasm"/>
    <property type="evidence" value="ECO:0007669"/>
    <property type="project" value="UniProtKB-SubCell"/>
</dbReference>
<dbReference type="AlphaFoldDB" id="L7FJX2"/>
<dbReference type="PROSITE" id="PS00751">
    <property type="entry name" value="TCP1_2"/>
    <property type="match status" value="1"/>
</dbReference>
<dbReference type="GO" id="GO:0016887">
    <property type="term" value="F:ATP hydrolysis activity"/>
    <property type="evidence" value="ECO:0007669"/>
    <property type="project" value="InterPro"/>
</dbReference>
<dbReference type="Proteomes" id="UP000014680">
    <property type="component" value="Unassembled WGS sequence"/>
</dbReference>
<dbReference type="InterPro" id="IPR002423">
    <property type="entry name" value="Cpn60/GroEL/TCP-1"/>
</dbReference>
<dbReference type="FunFam" id="1.10.560.10:FF:000070">
    <property type="entry name" value="Uncharacterized protein"/>
    <property type="match status" value="1"/>
</dbReference>
<dbReference type="NCBIfam" id="NF041082">
    <property type="entry name" value="thermosome_alpha"/>
    <property type="match status" value="1"/>
</dbReference>
<dbReference type="NCBIfam" id="NF041083">
    <property type="entry name" value="thermosome_beta"/>
    <property type="match status" value="1"/>
</dbReference>
<dbReference type="InterPro" id="IPR002194">
    <property type="entry name" value="Chaperonin_TCP-1_CS"/>
</dbReference>
<evidence type="ECO:0000256" key="10">
    <source>
        <dbReference type="RuleBase" id="RU004187"/>
    </source>
</evidence>
<evidence type="ECO:0000256" key="4">
    <source>
        <dbReference type="ARBA" id="ARBA00022490"/>
    </source>
</evidence>
<dbReference type="SUPFAM" id="SSF48592">
    <property type="entry name" value="GroEL equatorial domain-like"/>
    <property type="match status" value="1"/>
</dbReference>
<dbReference type="GO" id="GO:0051082">
    <property type="term" value="F:unfolded protein binding"/>
    <property type="evidence" value="ECO:0007669"/>
    <property type="project" value="InterPro"/>
</dbReference>
<dbReference type="PRINTS" id="PR00304">
    <property type="entry name" value="TCOMPLEXTCP1"/>
</dbReference>
<dbReference type="GeneID" id="14882990"/>
<dbReference type="GO" id="GO:0140662">
    <property type="term" value="F:ATP-dependent protein folding chaperone"/>
    <property type="evidence" value="ECO:0007669"/>
    <property type="project" value="InterPro"/>
</dbReference>
<dbReference type="VEuPathDB" id="AmoebaDB:EIN_346700"/>
<dbReference type="InterPro" id="IPR027410">
    <property type="entry name" value="TCP-1-like_intermed_sf"/>
</dbReference>
<dbReference type="OMA" id="RGPNDYQ"/>
<dbReference type="Gene3D" id="3.30.260.10">
    <property type="entry name" value="TCP-1-like chaperonin intermediate domain"/>
    <property type="match status" value="1"/>
</dbReference>
<keyword evidence="4" id="KW-0963">Cytoplasm</keyword>
<dbReference type="InterPro" id="IPR027413">
    <property type="entry name" value="GROEL-like_equatorial_sf"/>
</dbReference>
<dbReference type="Gene3D" id="3.50.7.10">
    <property type="entry name" value="GroEL"/>
    <property type="match status" value="1"/>
</dbReference>
<evidence type="ECO:0000313" key="11">
    <source>
        <dbReference type="EMBL" id="ELP84023.1"/>
    </source>
</evidence>
<comment type="function">
    <text evidence="8">Molecular chaperone; assists the folding of proteins upon ATP hydrolysis. Known to play a role, in vitro, in the folding of actin and tubulin.</text>
</comment>
<dbReference type="PROSITE" id="PS00995">
    <property type="entry name" value="TCP1_3"/>
    <property type="match status" value="1"/>
</dbReference>
<name>L7FJX2_ENTIV</name>
<keyword evidence="6 10" id="KW-0067">ATP-binding</keyword>
<evidence type="ECO:0000256" key="1">
    <source>
        <dbReference type="ARBA" id="ARBA00004496"/>
    </source>
</evidence>
<evidence type="ECO:0000256" key="6">
    <source>
        <dbReference type="ARBA" id="ARBA00022840"/>
    </source>
</evidence>
<evidence type="ECO:0000256" key="8">
    <source>
        <dbReference type="ARBA" id="ARBA00024677"/>
    </source>
</evidence>
<comment type="similarity">
    <text evidence="2 10">Belongs to the TCP-1 chaperonin family.</text>
</comment>
<dbReference type="Pfam" id="PF00118">
    <property type="entry name" value="Cpn60_TCP1"/>
    <property type="match status" value="1"/>
</dbReference>
<reference evidence="11 12" key="1">
    <citation type="submission" date="2012-10" db="EMBL/GenBank/DDBJ databases">
        <authorList>
            <person name="Zafar N."/>
            <person name="Inman J."/>
            <person name="Hall N."/>
            <person name="Lorenzi H."/>
            <person name="Caler E."/>
        </authorList>
    </citation>
    <scope>NUCLEOTIDE SEQUENCE [LARGE SCALE GENOMIC DNA]</scope>
    <source>
        <strain evidence="11 12">IP1</strain>
    </source>
</reference>
<dbReference type="EMBL" id="KB207186">
    <property type="protein sequence ID" value="ELP84023.1"/>
    <property type="molecule type" value="Genomic_DNA"/>
</dbReference>
<dbReference type="PROSITE" id="PS00750">
    <property type="entry name" value="TCP1_1"/>
    <property type="match status" value="1"/>
</dbReference>
<proteinExistence type="inferred from homology"/>
<evidence type="ECO:0000256" key="7">
    <source>
        <dbReference type="ARBA" id="ARBA00023186"/>
    </source>
</evidence>
<dbReference type="OrthoDB" id="496at2759"/>
<evidence type="ECO:0000256" key="9">
    <source>
        <dbReference type="ARBA" id="ARBA00030049"/>
    </source>
</evidence>
<dbReference type="KEGG" id="eiv:EIN_346700"/>
<evidence type="ECO:0000313" key="12">
    <source>
        <dbReference type="Proteomes" id="UP000014680"/>
    </source>
</evidence>
<dbReference type="InterPro" id="IPR027409">
    <property type="entry name" value="GroEL-like_apical_dom_sf"/>
</dbReference>
<protein>
    <recommendedName>
        <fullName evidence="3">T-complex protein 1 subunit alpha</fullName>
    </recommendedName>
    <alternativeName>
        <fullName evidence="9">CCT-alpha</fullName>
    </alternativeName>
</protein>
<dbReference type="InterPro" id="IPR012715">
    <property type="entry name" value="Chap_CCT_alpha"/>
</dbReference>